<keyword evidence="2" id="KW-0472">Membrane</keyword>
<evidence type="ECO:0000313" key="4">
    <source>
        <dbReference type="Proteomes" id="UP000305906"/>
    </source>
</evidence>
<feature type="compositionally biased region" description="Polar residues" evidence="1">
    <location>
        <begin position="269"/>
        <end position="283"/>
    </location>
</feature>
<evidence type="ECO:0000256" key="1">
    <source>
        <dbReference type="SAM" id="MobiDB-lite"/>
    </source>
</evidence>
<dbReference type="AlphaFoldDB" id="A0A5R9FGK0"/>
<keyword evidence="2" id="KW-0812">Transmembrane</keyword>
<feature type="transmembrane region" description="Helical" evidence="2">
    <location>
        <begin position="104"/>
        <end position="124"/>
    </location>
</feature>
<gene>
    <name evidence="3" type="ORF">FE633_28470</name>
</gene>
<dbReference type="EMBL" id="VBZC01000035">
    <property type="protein sequence ID" value="TLS42932.1"/>
    <property type="molecule type" value="Genomic_DNA"/>
</dbReference>
<dbReference type="Proteomes" id="UP000305906">
    <property type="component" value="Unassembled WGS sequence"/>
</dbReference>
<organism evidence="3 4">
    <name type="scientific">Streptomyces montanus</name>
    <dbReference type="NCBI Taxonomy" id="2580423"/>
    <lineage>
        <taxon>Bacteria</taxon>
        <taxon>Bacillati</taxon>
        <taxon>Actinomycetota</taxon>
        <taxon>Actinomycetes</taxon>
        <taxon>Kitasatosporales</taxon>
        <taxon>Streptomycetaceae</taxon>
        <taxon>Streptomyces</taxon>
    </lineage>
</organism>
<evidence type="ECO:0000313" key="3">
    <source>
        <dbReference type="EMBL" id="TLS42932.1"/>
    </source>
</evidence>
<feature type="compositionally biased region" description="Low complexity" evidence="1">
    <location>
        <begin position="156"/>
        <end position="206"/>
    </location>
</feature>
<feature type="compositionally biased region" description="Low complexity" evidence="1">
    <location>
        <begin position="236"/>
        <end position="246"/>
    </location>
</feature>
<keyword evidence="4" id="KW-1185">Reference proteome</keyword>
<comment type="caution">
    <text evidence="3">The sequence shown here is derived from an EMBL/GenBank/DDBJ whole genome shotgun (WGS) entry which is preliminary data.</text>
</comment>
<feature type="compositionally biased region" description="Basic and acidic residues" evidence="1">
    <location>
        <begin position="40"/>
        <end position="52"/>
    </location>
</feature>
<protein>
    <submittedName>
        <fullName evidence="3">Uncharacterized protein</fullName>
    </submittedName>
</protein>
<feature type="region of interest" description="Disordered" evidence="1">
    <location>
        <begin position="128"/>
        <end position="283"/>
    </location>
</feature>
<feature type="compositionally biased region" description="Pro residues" evidence="1">
    <location>
        <begin position="213"/>
        <end position="231"/>
    </location>
</feature>
<accession>A0A5R9FGK0</accession>
<feature type="region of interest" description="Disordered" evidence="1">
    <location>
        <begin position="1"/>
        <end position="91"/>
    </location>
</feature>
<feature type="compositionally biased region" description="Low complexity" evidence="1">
    <location>
        <begin position="26"/>
        <end position="38"/>
    </location>
</feature>
<reference evidence="3 4" key="1">
    <citation type="submission" date="2019-05" db="EMBL/GenBank/DDBJ databases">
        <title>Streptomyces sp. NEAU-C151, a novel actinomycete isolated from soil.</title>
        <authorList>
            <person name="Han L."/>
            <person name="Jiang H."/>
        </authorList>
    </citation>
    <scope>NUCLEOTIDE SEQUENCE [LARGE SCALE GENOMIC DNA]</scope>
    <source>
        <strain evidence="3 4">NEAU-C151</strain>
    </source>
</reference>
<dbReference type="RefSeq" id="WP_138048043.1">
    <property type="nucleotide sequence ID" value="NZ_VBZC01000035.1"/>
</dbReference>
<sequence>MPRQRDDETSIAGPEPEWQTRHDSDPSSWDADPDPSSWQEDDHHEHTHDPHEVTVQLDNVGPHLEDWLVQQAKGAPRGKSASEGADGPVFVDETGRRSRRFRRIGMAVGVVCAVYAVVILATLLSGNSSAPWLPVQGQKDEKPAQKVDSPPLPADSAKPSGSTSPSPGQSPSGNAGATSSPGASTAPNPSASASKSGKPTAPKPSATSTKPAPDNPPASPDPTDDPPTSPDPDPDPTNTGATTDGPTDPPVAGSGNVADSPLTPEPTLITLSPTVSSSPESIL</sequence>
<keyword evidence="2" id="KW-1133">Transmembrane helix</keyword>
<proteinExistence type="predicted"/>
<evidence type="ECO:0000256" key="2">
    <source>
        <dbReference type="SAM" id="Phobius"/>
    </source>
</evidence>
<name>A0A5R9FGK0_9ACTN</name>